<sequence>MSSGAPDGPRHGAAPAAYDRSKDRTEGGAAPVPADGRYPYDGRMSFLRRRSAATPTGPDFDVLAMDPGDWPGDLGAGLLPGPDGSCQGIYLRYDLFGGRGPAMLIGNLPAGSPARQLDEGQVPFEVAQLLAALGNDEPAEVTTVEDTPVMHGDSLLIVRRIKISESRVACAQFDRSDGVQVTIATWDRPITDDLYQLLKPLPAEMFQAV</sequence>
<dbReference type="STRING" id="380248.SAMN05216251_11936"/>
<reference evidence="2 3" key="1">
    <citation type="submission" date="2016-10" db="EMBL/GenBank/DDBJ databases">
        <authorList>
            <person name="de Groot N.N."/>
        </authorList>
    </citation>
    <scope>NUCLEOTIDE SEQUENCE [LARGE SCALE GENOMIC DNA]</scope>
    <source>
        <strain evidence="2 3">CGMCC 4.3510</strain>
    </source>
</reference>
<proteinExistence type="predicted"/>
<evidence type="ECO:0000256" key="1">
    <source>
        <dbReference type="SAM" id="MobiDB-lite"/>
    </source>
</evidence>
<dbReference type="Proteomes" id="UP000199323">
    <property type="component" value="Unassembled WGS sequence"/>
</dbReference>
<organism evidence="2 3">
    <name type="scientific">Actinacidiphila alni</name>
    <dbReference type="NCBI Taxonomy" id="380248"/>
    <lineage>
        <taxon>Bacteria</taxon>
        <taxon>Bacillati</taxon>
        <taxon>Actinomycetota</taxon>
        <taxon>Actinomycetes</taxon>
        <taxon>Kitasatosporales</taxon>
        <taxon>Streptomycetaceae</taxon>
        <taxon>Actinacidiphila</taxon>
    </lineage>
</organism>
<evidence type="ECO:0000313" key="2">
    <source>
        <dbReference type="EMBL" id="SFF56331.1"/>
    </source>
</evidence>
<gene>
    <name evidence="2" type="ORF">SAMN05216251_11936</name>
</gene>
<dbReference type="EMBL" id="FONG01000019">
    <property type="protein sequence ID" value="SFF56331.1"/>
    <property type="molecule type" value="Genomic_DNA"/>
</dbReference>
<name>A0A1I2JUA0_9ACTN</name>
<protein>
    <submittedName>
        <fullName evidence="2">Uncharacterized protein</fullName>
    </submittedName>
</protein>
<feature type="region of interest" description="Disordered" evidence="1">
    <location>
        <begin position="1"/>
        <end position="36"/>
    </location>
</feature>
<dbReference type="AlphaFoldDB" id="A0A1I2JUA0"/>
<evidence type="ECO:0000313" key="3">
    <source>
        <dbReference type="Proteomes" id="UP000199323"/>
    </source>
</evidence>
<keyword evidence="3" id="KW-1185">Reference proteome</keyword>
<accession>A0A1I2JUA0</accession>